<name>A0A5J4WAZ7_9EUKA</name>
<evidence type="ECO:0000313" key="3">
    <source>
        <dbReference type="EMBL" id="KAA6391836.1"/>
    </source>
</evidence>
<feature type="transmembrane region" description="Helical" evidence="2">
    <location>
        <begin position="6"/>
        <end position="29"/>
    </location>
</feature>
<protein>
    <submittedName>
        <fullName evidence="3">Uncharacterized protein</fullName>
    </submittedName>
</protein>
<evidence type="ECO:0000256" key="1">
    <source>
        <dbReference type="SAM" id="MobiDB-lite"/>
    </source>
</evidence>
<dbReference type="AlphaFoldDB" id="A0A5J4WAZ7"/>
<dbReference type="EMBL" id="SNRW01002746">
    <property type="protein sequence ID" value="KAA6391836.1"/>
    <property type="molecule type" value="Genomic_DNA"/>
</dbReference>
<evidence type="ECO:0000313" key="4">
    <source>
        <dbReference type="Proteomes" id="UP000324800"/>
    </source>
</evidence>
<organism evidence="3 4">
    <name type="scientific">Streblomastix strix</name>
    <dbReference type="NCBI Taxonomy" id="222440"/>
    <lineage>
        <taxon>Eukaryota</taxon>
        <taxon>Metamonada</taxon>
        <taxon>Preaxostyla</taxon>
        <taxon>Oxymonadida</taxon>
        <taxon>Streblomastigidae</taxon>
        <taxon>Streblomastix</taxon>
    </lineage>
</organism>
<keyword evidence="2" id="KW-0472">Membrane</keyword>
<accession>A0A5J4WAZ7</accession>
<sequence length="209" mass="24165">MFIELFIIDFLILFFLLILIIVNSILQVVNEEIKIKKNIFKALNVKRRRANAAEFSEDEYLLLDATMKVRKRHTYATAASTVSTNASFQALESFNISPKKRMKLLLRNFRLSSRSAQLSSTSRENWLLSFQGQHIVAAAPPTGAFISKRLNSLSKFRKYASKLGIIRDLQVPRISTRPIFKCGFKKKTKRGRHQNSVSRRQVQKQKFLK</sequence>
<gene>
    <name evidence="3" type="ORF">EZS28_012636</name>
</gene>
<evidence type="ECO:0000256" key="2">
    <source>
        <dbReference type="SAM" id="Phobius"/>
    </source>
</evidence>
<proteinExistence type="predicted"/>
<keyword evidence="2" id="KW-1133">Transmembrane helix</keyword>
<reference evidence="3 4" key="1">
    <citation type="submission" date="2019-03" db="EMBL/GenBank/DDBJ databases">
        <title>Single cell metagenomics reveals metabolic interactions within the superorganism composed of flagellate Streblomastix strix and complex community of Bacteroidetes bacteria on its surface.</title>
        <authorList>
            <person name="Treitli S.C."/>
            <person name="Kolisko M."/>
            <person name="Husnik F."/>
            <person name="Keeling P."/>
            <person name="Hampl V."/>
        </authorList>
    </citation>
    <scope>NUCLEOTIDE SEQUENCE [LARGE SCALE GENOMIC DNA]</scope>
    <source>
        <strain evidence="3">ST1C</strain>
    </source>
</reference>
<feature type="region of interest" description="Disordered" evidence="1">
    <location>
        <begin position="185"/>
        <end position="209"/>
    </location>
</feature>
<keyword evidence="2" id="KW-0812">Transmembrane</keyword>
<comment type="caution">
    <text evidence="3">The sequence shown here is derived from an EMBL/GenBank/DDBJ whole genome shotgun (WGS) entry which is preliminary data.</text>
</comment>
<dbReference type="Proteomes" id="UP000324800">
    <property type="component" value="Unassembled WGS sequence"/>
</dbReference>